<comment type="caution">
    <text evidence="3">The sequence shown here is derived from an EMBL/GenBank/DDBJ whole genome shotgun (WGS) entry which is preliminary data.</text>
</comment>
<feature type="domain" description="Glycoamylase-like" evidence="2">
    <location>
        <begin position="217"/>
        <end position="441"/>
    </location>
</feature>
<accession>A0ABR8Z7D1</accession>
<dbReference type="EMBL" id="JACYFS010000001">
    <property type="protein sequence ID" value="MBD8081187.1"/>
    <property type="molecule type" value="Genomic_DNA"/>
</dbReference>
<evidence type="ECO:0000313" key="4">
    <source>
        <dbReference type="Proteomes" id="UP000637299"/>
    </source>
</evidence>
<protein>
    <submittedName>
        <fullName evidence="3">Beta-glucosidase</fullName>
    </submittedName>
</protein>
<name>A0ABR8Z7D1_9FLAO</name>
<keyword evidence="4" id="KW-1185">Reference proteome</keyword>
<dbReference type="InterPro" id="IPR019282">
    <property type="entry name" value="Glycoamylase-like_cons_dom"/>
</dbReference>
<gene>
    <name evidence="3" type="ORF">IC610_01990</name>
</gene>
<dbReference type="RefSeq" id="WP_191734996.1">
    <property type="nucleotide sequence ID" value="NZ_JACYFS010000001.1"/>
</dbReference>
<organism evidence="3 4">
    <name type="scientific">Chryseobacterium caseinilyticum</name>
    <dbReference type="NCBI Taxonomy" id="2771428"/>
    <lineage>
        <taxon>Bacteria</taxon>
        <taxon>Pseudomonadati</taxon>
        <taxon>Bacteroidota</taxon>
        <taxon>Flavobacteriia</taxon>
        <taxon>Flavobacteriales</taxon>
        <taxon>Weeksellaceae</taxon>
        <taxon>Chryseobacterium group</taxon>
        <taxon>Chryseobacterium</taxon>
    </lineage>
</organism>
<evidence type="ECO:0000313" key="3">
    <source>
        <dbReference type="EMBL" id="MBD8081187.1"/>
    </source>
</evidence>
<dbReference type="InterPro" id="IPR016883">
    <property type="entry name" value="UCP028431"/>
</dbReference>
<proteinExistence type="predicted"/>
<sequence length="461" mass="52720">MKKLALTGIAALTIISCTTTSSTTQNTSQNKTVGDNISDNQLMDKVQKDALKYFWDYSEPNSKLGRERYHEDNIYPDNDKHVITTGGSGFGLATILVGVERGFIPRKEAVKRLTTMMDFLAKADRHKGAWSHWINGETGKTVPFGKKDNGGDLVETAFLTTGIIQVREYFKNGNAEEKALAKKCDELWKGIQWNWYTKGGEKVLYWHWSPEYQWEMNFPLQGYNECLITYILAASSPTYSIDAETYEKGWTRNGTYLSDKEKYGLPMFVKHNGAEEYGGPLFWAHYSYIGLDPTNLSDKLIKNYFDLNKNQVLIDYKYCVENPKQWKGYGENYWGLTAGYSRNKDGGVGYDAHFPQNDHGVITPTAALSSFPYTPKESMDFLRFMYTQKPEFIGSAGPYDATSIHYDNWTTPRYLAIDQGTIAPMIENYRTGFLWKLFMNAPEIKQGLKKLNFKSEKYNIK</sequence>
<dbReference type="PROSITE" id="PS51257">
    <property type="entry name" value="PROKAR_LIPOPROTEIN"/>
    <property type="match status" value="1"/>
</dbReference>
<feature type="signal peptide" evidence="1">
    <location>
        <begin position="1"/>
        <end position="21"/>
    </location>
</feature>
<evidence type="ECO:0000259" key="2">
    <source>
        <dbReference type="Pfam" id="PF10091"/>
    </source>
</evidence>
<feature type="chain" id="PRO_5046388343" evidence="1">
    <location>
        <begin position="22"/>
        <end position="461"/>
    </location>
</feature>
<dbReference type="Gene3D" id="1.50.10.140">
    <property type="match status" value="1"/>
</dbReference>
<dbReference type="PIRSF" id="PIRSF028431">
    <property type="entry name" value="UCP028431"/>
    <property type="match status" value="1"/>
</dbReference>
<evidence type="ECO:0000256" key="1">
    <source>
        <dbReference type="SAM" id="SignalP"/>
    </source>
</evidence>
<keyword evidence="1" id="KW-0732">Signal</keyword>
<dbReference type="Pfam" id="PF10091">
    <property type="entry name" value="Glycoamylase"/>
    <property type="match status" value="1"/>
</dbReference>
<reference evidence="3 4" key="1">
    <citation type="submission" date="2020-09" db="EMBL/GenBank/DDBJ databases">
        <title>Genome seq and assembly of Chryseobacterium sp.</title>
        <authorList>
            <person name="Chhetri G."/>
        </authorList>
    </citation>
    <scope>NUCLEOTIDE SEQUENCE [LARGE SCALE GENOMIC DNA]</scope>
    <source>
        <strain evidence="3 4">GCR10</strain>
    </source>
</reference>
<dbReference type="Proteomes" id="UP000637299">
    <property type="component" value="Unassembled WGS sequence"/>
</dbReference>